<dbReference type="Pfam" id="PF02547">
    <property type="entry name" value="Queuosine_synth"/>
    <property type="match status" value="1"/>
</dbReference>
<dbReference type="PANTHER" id="PTHR30307">
    <property type="entry name" value="S-ADENOSYLMETHIONINE:TRNA RIBOSYLTRANSFERASE-ISOMERASE"/>
    <property type="match status" value="1"/>
</dbReference>
<dbReference type="PANTHER" id="PTHR30307:SF0">
    <property type="entry name" value="S-ADENOSYLMETHIONINE:TRNA RIBOSYLTRANSFERASE-ISOMERASE"/>
    <property type="match status" value="1"/>
</dbReference>
<dbReference type="SUPFAM" id="SSF111337">
    <property type="entry name" value="QueA-like"/>
    <property type="match status" value="1"/>
</dbReference>
<comment type="caution">
    <text evidence="5">The sequence shown here is derived from an EMBL/GenBank/DDBJ whole genome shotgun (WGS) entry which is preliminary data.</text>
</comment>
<evidence type="ECO:0000256" key="4">
    <source>
        <dbReference type="ARBA" id="ARBA00022785"/>
    </source>
</evidence>
<proteinExistence type="predicted"/>
<reference evidence="5" key="1">
    <citation type="submission" date="2018-07" db="EMBL/GenBank/DDBJ databases">
        <authorList>
            <consortium name="GenomeTrakr network: Whole genome sequencing for foodborne pathogen traceback"/>
        </authorList>
    </citation>
    <scope>NUCLEOTIDE SEQUENCE</scope>
    <source>
        <strain evidence="5">FLFUL-1620</strain>
    </source>
</reference>
<keyword evidence="4" id="KW-0671">Queuosine biosynthesis</keyword>
<gene>
    <name evidence="5" type="ORF">AB242_03955</name>
</gene>
<keyword evidence="2" id="KW-0808">Transferase</keyword>
<name>A0A5Z4ZYF9_SALER</name>
<dbReference type="InterPro" id="IPR042119">
    <property type="entry name" value="QueA_dom2"/>
</dbReference>
<sequence length="419" mass="48260">MLTEKYDFRITDQMTIPLRPHWIANDSYREKCKMLVLNRSKGEIHKVDFSKLTDYIKEGDVICFNDSTIINHMFICKTRQNRLIKIVLEGFLPNNRVIISGLLKERLNANDVFYLVDNPEISIKIEQRFSEESQYRAVVENHEALICYLASHGERLDEYVDSSLFYKYPDAYRSVFSKKYGSLEIPSAGIHFTWDLIQRIKDKGGLISFITLHVASTEMLSNRKIQTKCVEEVTINEEYYEVPQATADIINTAKQNGGRIFAVGTTVTRCLESAYSREHNCLKVSSGWTALYIHPGYQLKVVDCLLTNLHQPKTTHMVLTGQFAGVDLLYLFKKKELTPSTDLDSDLRLEDDEALALMDDFFTTFNVDRGNFSITTYYPPEPPLKHLLNPFRKNDIPQVPDFTIGMLIASARAGRWLYD</sequence>
<dbReference type="GO" id="GO:0008616">
    <property type="term" value="P:tRNA queuosine(34) biosynthetic process"/>
    <property type="evidence" value="ECO:0007669"/>
    <property type="project" value="UniProtKB-KW"/>
</dbReference>
<protein>
    <submittedName>
        <fullName evidence="5">DUF1493 family protein</fullName>
    </submittedName>
</protein>
<dbReference type="InterPro" id="IPR003699">
    <property type="entry name" value="QueA"/>
</dbReference>
<dbReference type="InterPro" id="IPR042118">
    <property type="entry name" value="QueA_dom1"/>
</dbReference>
<dbReference type="GO" id="GO:0051075">
    <property type="term" value="F:S-adenosylmethionine:tRNA ribosyltransferase-isomerase activity"/>
    <property type="evidence" value="ECO:0007669"/>
    <property type="project" value="TreeGrafter"/>
</dbReference>
<evidence type="ECO:0000256" key="2">
    <source>
        <dbReference type="ARBA" id="ARBA00022679"/>
    </source>
</evidence>
<organism evidence="5">
    <name type="scientific">Salmonella enterica</name>
    <name type="common">Salmonella choleraesuis</name>
    <dbReference type="NCBI Taxonomy" id="28901"/>
    <lineage>
        <taxon>Bacteria</taxon>
        <taxon>Pseudomonadati</taxon>
        <taxon>Pseudomonadota</taxon>
        <taxon>Gammaproteobacteria</taxon>
        <taxon>Enterobacterales</taxon>
        <taxon>Enterobacteriaceae</taxon>
        <taxon>Salmonella</taxon>
    </lineage>
</organism>
<dbReference type="InterPro" id="IPR036100">
    <property type="entry name" value="QueA_sf"/>
</dbReference>
<evidence type="ECO:0000256" key="1">
    <source>
        <dbReference type="ARBA" id="ARBA00022490"/>
    </source>
</evidence>
<keyword evidence="1" id="KW-0963">Cytoplasm</keyword>
<accession>A0A5Z4ZYF9</accession>
<keyword evidence="3" id="KW-0949">S-adenosyl-L-methionine</keyword>
<dbReference type="Gene3D" id="3.40.1780.10">
    <property type="entry name" value="QueA-like"/>
    <property type="match status" value="1"/>
</dbReference>
<dbReference type="EMBL" id="AAGMKT010000003">
    <property type="protein sequence ID" value="EBP7059712.1"/>
    <property type="molecule type" value="Genomic_DNA"/>
</dbReference>
<evidence type="ECO:0000256" key="3">
    <source>
        <dbReference type="ARBA" id="ARBA00022691"/>
    </source>
</evidence>
<evidence type="ECO:0000313" key="5">
    <source>
        <dbReference type="EMBL" id="EBP7059712.1"/>
    </source>
</evidence>
<dbReference type="Gene3D" id="2.40.10.240">
    <property type="entry name" value="QueA-like"/>
    <property type="match status" value="1"/>
</dbReference>
<dbReference type="AlphaFoldDB" id="A0A5Z4ZYF9"/>